<dbReference type="Proteomes" id="UP000830055">
    <property type="component" value="Chromosome"/>
</dbReference>
<name>A0ABM7W7D0_9BACT</name>
<dbReference type="EMBL" id="AP025516">
    <property type="protein sequence ID" value="BDD86896.1"/>
    <property type="molecule type" value="Genomic_DNA"/>
</dbReference>
<accession>A0ABM7W7D0</accession>
<evidence type="ECO:0000313" key="1">
    <source>
        <dbReference type="EMBL" id="BDD86896.1"/>
    </source>
</evidence>
<keyword evidence="2" id="KW-1185">Reference proteome</keyword>
<sequence length="62" mass="7149">MNVFRHDIVTEIKGDHIQQIQVHGVVGKGDFRDFVNTAVLQVELGYEEVVGERVTVYRWYGT</sequence>
<organism evidence="1 2">
    <name type="scientific">Desulfofustis limnaeus</name>
    <dbReference type="NCBI Taxonomy" id="2740163"/>
    <lineage>
        <taxon>Bacteria</taxon>
        <taxon>Pseudomonadati</taxon>
        <taxon>Thermodesulfobacteriota</taxon>
        <taxon>Desulfobulbia</taxon>
        <taxon>Desulfobulbales</taxon>
        <taxon>Desulfocapsaceae</taxon>
        <taxon>Desulfofustis</taxon>
    </lineage>
</organism>
<proteinExistence type="predicted"/>
<evidence type="ECO:0000313" key="2">
    <source>
        <dbReference type="Proteomes" id="UP000830055"/>
    </source>
</evidence>
<protein>
    <submittedName>
        <fullName evidence="1">Uncharacterized protein</fullName>
    </submittedName>
</protein>
<gene>
    <name evidence="1" type="ORF">DPPLL_12610</name>
</gene>
<reference evidence="1 2" key="1">
    <citation type="submission" date="2022-01" db="EMBL/GenBank/DDBJ databases">
        <title>Desulfofustis limnae sp. nov., a novel mesophilic sulfate-reducing bacterium isolated from marsh soil.</title>
        <authorList>
            <person name="Watanabe M."/>
            <person name="Takahashi A."/>
            <person name="Kojima H."/>
            <person name="Fukui M."/>
        </authorList>
    </citation>
    <scope>NUCLEOTIDE SEQUENCE [LARGE SCALE GENOMIC DNA]</scope>
    <source>
        <strain evidence="1 2">PPLL</strain>
    </source>
</reference>